<comment type="catalytic activity">
    <reaction evidence="3 5">
        <text>a quinone + NADH + 5 H(+)(in) = a quinol + NAD(+) + 4 H(+)(out)</text>
        <dbReference type="Rhea" id="RHEA:57888"/>
        <dbReference type="ChEBI" id="CHEBI:15378"/>
        <dbReference type="ChEBI" id="CHEBI:24646"/>
        <dbReference type="ChEBI" id="CHEBI:57540"/>
        <dbReference type="ChEBI" id="CHEBI:57945"/>
        <dbReference type="ChEBI" id="CHEBI:132124"/>
    </reaction>
</comment>
<name>A0A932M1R8_UNCTE</name>
<gene>
    <name evidence="3" type="primary">nuoC</name>
    <name evidence="7" type="ORF">HYY65_08760</name>
</gene>
<dbReference type="EMBL" id="JACPSX010000167">
    <property type="protein sequence ID" value="MBI3015131.1"/>
    <property type="molecule type" value="Genomic_DNA"/>
</dbReference>
<dbReference type="GO" id="GO:0048038">
    <property type="term" value="F:quinone binding"/>
    <property type="evidence" value="ECO:0007669"/>
    <property type="project" value="UniProtKB-KW"/>
</dbReference>
<dbReference type="InterPro" id="IPR001268">
    <property type="entry name" value="NADH_UbQ_OxRdtase_30kDa_su"/>
</dbReference>
<comment type="similarity">
    <text evidence="1 3 4">Belongs to the complex I 30 kDa subunit family.</text>
</comment>
<keyword evidence="3" id="KW-0830">Ubiquinone</keyword>
<proteinExistence type="inferred from homology"/>
<keyword evidence="3 4" id="KW-1278">Translocase</keyword>
<feature type="domain" description="NADH:ubiquinone oxidoreductase 30kDa subunit" evidence="6">
    <location>
        <begin position="35"/>
        <end position="156"/>
    </location>
</feature>
<dbReference type="PANTHER" id="PTHR10884">
    <property type="entry name" value="NADH DEHYDROGENASE UBIQUINONE IRON-SULFUR PROTEIN 3"/>
    <property type="match status" value="1"/>
</dbReference>
<dbReference type="GO" id="GO:0008137">
    <property type="term" value="F:NADH dehydrogenase (ubiquinone) activity"/>
    <property type="evidence" value="ECO:0007669"/>
    <property type="project" value="InterPro"/>
</dbReference>
<comment type="caution">
    <text evidence="7">The sequence shown here is derived from an EMBL/GenBank/DDBJ whole genome shotgun (WGS) entry which is preliminary data.</text>
</comment>
<dbReference type="AlphaFoldDB" id="A0A932M1R8"/>
<keyword evidence="2 3" id="KW-0813">Transport</keyword>
<dbReference type="GO" id="GO:0005886">
    <property type="term" value="C:plasma membrane"/>
    <property type="evidence" value="ECO:0007669"/>
    <property type="project" value="UniProtKB-SubCell"/>
</dbReference>
<dbReference type="InterPro" id="IPR020396">
    <property type="entry name" value="NADH_UbQ_OxRdtase_CS"/>
</dbReference>
<dbReference type="GO" id="GO:0050136">
    <property type="term" value="F:NADH dehydrogenase (quinone) (non-electrogenic) activity"/>
    <property type="evidence" value="ECO:0007669"/>
    <property type="project" value="UniProtKB-UniRule"/>
</dbReference>
<evidence type="ECO:0000256" key="5">
    <source>
        <dbReference type="RuleBase" id="RU003582"/>
    </source>
</evidence>
<protein>
    <recommendedName>
        <fullName evidence="3">NADH-quinone oxidoreductase subunit C</fullName>
        <ecNumber evidence="3">7.1.1.-</ecNumber>
    </recommendedName>
    <alternativeName>
        <fullName evidence="3">NADH dehydrogenase I subunit C</fullName>
    </alternativeName>
    <alternativeName>
        <fullName evidence="3">NDH-1 subunit C</fullName>
    </alternativeName>
</protein>
<comment type="subcellular location">
    <subcellularLocation>
        <location evidence="3">Cell membrane</location>
        <topology evidence="3">Peripheral membrane protein</topology>
        <orientation evidence="3">Cytoplasmic side</orientation>
    </subcellularLocation>
</comment>
<dbReference type="Gene3D" id="3.30.460.80">
    <property type="entry name" value="NADH:ubiquinone oxidoreductase, 30kDa subunit"/>
    <property type="match status" value="1"/>
</dbReference>
<dbReference type="InterPro" id="IPR037232">
    <property type="entry name" value="NADH_quin_OxRdtase_su_C/D-like"/>
</dbReference>
<organism evidence="7 8">
    <name type="scientific">Tectimicrobiota bacterium</name>
    <dbReference type="NCBI Taxonomy" id="2528274"/>
    <lineage>
        <taxon>Bacteria</taxon>
        <taxon>Pseudomonadati</taxon>
        <taxon>Nitrospinota/Tectimicrobiota group</taxon>
        <taxon>Candidatus Tectimicrobiota</taxon>
    </lineage>
</organism>
<evidence type="ECO:0000256" key="1">
    <source>
        <dbReference type="ARBA" id="ARBA00007569"/>
    </source>
</evidence>
<dbReference type="Proteomes" id="UP000741360">
    <property type="component" value="Unassembled WGS sequence"/>
</dbReference>
<reference evidence="7" key="1">
    <citation type="submission" date="2020-07" db="EMBL/GenBank/DDBJ databases">
        <title>Huge and variable diversity of episymbiotic CPR bacteria and DPANN archaea in groundwater ecosystems.</title>
        <authorList>
            <person name="He C.Y."/>
            <person name="Keren R."/>
            <person name="Whittaker M."/>
            <person name="Farag I.F."/>
            <person name="Doudna J."/>
            <person name="Cate J.H.D."/>
            <person name="Banfield J.F."/>
        </authorList>
    </citation>
    <scope>NUCLEOTIDE SEQUENCE</scope>
    <source>
        <strain evidence="7">NC_groundwater_717_Ag_S-0.2um_59_8</strain>
    </source>
</reference>
<dbReference type="NCBIfam" id="TIGR01961">
    <property type="entry name" value="NuoC_fam"/>
    <property type="match status" value="1"/>
</dbReference>
<dbReference type="PANTHER" id="PTHR10884:SF14">
    <property type="entry name" value="NADH DEHYDROGENASE [UBIQUINONE] IRON-SULFUR PROTEIN 3, MITOCHONDRIAL"/>
    <property type="match status" value="1"/>
</dbReference>
<keyword evidence="3 4" id="KW-0520">NAD</keyword>
<keyword evidence="3 5" id="KW-0874">Quinone</keyword>
<dbReference type="InterPro" id="IPR010218">
    <property type="entry name" value="NADH_DH_suC"/>
</dbReference>
<dbReference type="EC" id="7.1.1.-" evidence="3"/>
<dbReference type="SUPFAM" id="SSF143243">
    <property type="entry name" value="Nqo5-like"/>
    <property type="match status" value="1"/>
</dbReference>
<accession>A0A932M1R8</accession>
<sequence length="160" mass="18488">MEGKVADDLVVRKTRQSFPAAVLEAGESQGWPTLTIQRELIREVCQFLRDDPELEFTYLSDLCGVDYLDRHPRFEVVYHLYALSRQLRVRLKVGVPADSCSLPSVVSVWPAANWLEREIYDMYGITFSAHPDLRRILTPDGFEGYPLRKDFPLRGKREQS</sequence>
<comment type="subunit">
    <text evidence="3">NDH-1 is composed of 14 different subunits. Subunits NuoB, C, D, E, F, and G constitute the peripheral sector of the complex.</text>
</comment>
<dbReference type="PROSITE" id="PS00542">
    <property type="entry name" value="COMPLEX1_30K"/>
    <property type="match status" value="1"/>
</dbReference>
<evidence type="ECO:0000313" key="8">
    <source>
        <dbReference type="Proteomes" id="UP000741360"/>
    </source>
</evidence>
<keyword evidence="3" id="KW-0472">Membrane</keyword>
<evidence type="ECO:0000259" key="6">
    <source>
        <dbReference type="Pfam" id="PF00329"/>
    </source>
</evidence>
<comment type="function">
    <text evidence="3">NDH-1 shuttles electrons from NADH, via FMN and iron-sulfur (Fe-S) centers, to quinones in the respiratory chain. The immediate electron acceptor for the enzyme in this species is believed to be ubiquinone. Couples the redox reaction to proton translocation (for every two electrons transferred, four hydrogen ions are translocated across the cytoplasmic membrane), and thus conserves the redox energy in a proton gradient.</text>
</comment>
<dbReference type="Pfam" id="PF00329">
    <property type="entry name" value="Complex1_30kDa"/>
    <property type="match status" value="1"/>
</dbReference>
<keyword evidence="3" id="KW-1003">Cell membrane</keyword>
<evidence type="ECO:0000256" key="2">
    <source>
        <dbReference type="ARBA" id="ARBA00022448"/>
    </source>
</evidence>
<dbReference type="HAMAP" id="MF_01357">
    <property type="entry name" value="NDH1_NuoC"/>
    <property type="match status" value="1"/>
</dbReference>
<evidence type="ECO:0000256" key="3">
    <source>
        <dbReference type="HAMAP-Rule" id="MF_01357"/>
    </source>
</evidence>
<evidence type="ECO:0000313" key="7">
    <source>
        <dbReference type="EMBL" id="MBI3015131.1"/>
    </source>
</evidence>
<evidence type="ECO:0000256" key="4">
    <source>
        <dbReference type="RuleBase" id="RU003456"/>
    </source>
</evidence>